<accession>A0A1I4E2V6</accession>
<protein>
    <submittedName>
        <fullName evidence="1">Uncharacterized protein</fullName>
    </submittedName>
</protein>
<evidence type="ECO:0000313" key="1">
    <source>
        <dbReference type="EMBL" id="SFK99509.1"/>
    </source>
</evidence>
<comment type="caution">
    <text evidence="1">The sequence shown here is derived from an EMBL/GenBank/DDBJ whole genome shotgun (WGS) entry which is preliminary data.</text>
</comment>
<dbReference type="EMBL" id="FOSK01000013">
    <property type="protein sequence ID" value="SFK99509.1"/>
    <property type="molecule type" value="Genomic_DNA"/>
</dbReference>
<dbReference type="InterPro" id="IPR029055">
    <property type="entry name" value="Ntn_hydrolases_N"/>
</dbReference>
<dbReference type="SUPFAM" id="SSF56235">
    <property type="entry name" value="N-terminal nucleophile aminohydrolases (Ntn hydrolases)"/>
    <property type="match status" value="1"/>
</dbReference>
<dbReference type="RefSeq" id="WP_093522756.1">
    <property type="nucleotide sequence ID" value="NZ_FOSK01000013.1"/>
</dbReference>
<gene>
    <name evidence="1" type="ORF">SAMN04488518_113124</name>
</gene>
<reference evidence="1 2" key="1">
    <citation type="submission" date="2016-10" db="EMBL/GenBank/DDBJ databases">
        <authorList>
            <person name="Varghese N."/>
            <person name="Submissions S."/>
        </authorList>
    </citation>
    <scope>NUCLEOTIDE SEQUENCE [LARGE SCALE GENOMIC DNA]</scope>
    <source>
        <strain evidence="1 2">DSM 16392</strain>
    </source>
</reference>
<evidence type="ECO:0000313" key="2">
    <source>
        <dbReference type="Proteomes" id="UP000199598"/>
    </source>
</evidence>
<proteinExistence type="predicted"/>
<sequence>MTAEIAILNKSCVALAADSTVSFGPYKTFNSAEKLFEFSEKQPLAVMIYNAASFLDCPIELLIKDYRSKNDQLFNSVEEAAEDFLSHLTEYGQTVSDAVRTSNLINLCRDVLNVIEAKLQKRISAISMKREMDSFTTDEFQDVVREILATIGAGLGFNAANFNYAPTDQDVFDKEREEADKIIHDYIESYTKHYSNVRIQGELIKEIVDLLFFYATTKVPSAFTGIVVAGYGENDMFPSLCSYAVSGMLGGNLVFQNQDNCKIDRDNFPSAIIPFAQKEMVSRFLTGVDDEFIDQTNTYLNEILGELNREIIDFLEYETSDDKDRLNSFLSAVSERILDDLNNKCFLQLRSNFLQEVQHMVSAMPKAEIVEMARSLVELTSFKRKISSQIETVGGPIDVAIISKNEGFVWVNRKHYFPAELNARYFNRIRRGATQHRERDDAV</sequence>
<keyword evidence="2" id="KW-1185">Reference proteome</keyword>
<name>A0A1I4E2V6_9HYPH</name>
<dbReference type="Proteomes" id="UP000199598">
    <property type="component" value="Unassembled WGS sequence"/>
</dbReference>
<organism evidence="1 2">
    <name type="scientific">Pseudovibrio ascidiaceicola</name>
    <dbReference type="NCBI Taxonomy" id="285279"/>
    <lineage>
        <taxon>Bacteria</taxon>
        <taxon>Pseudomonadati</taxon>
        <taxon>Pseudomonadota</taxon>
        <taxon>Alphaproteobacteria</taxon>
        <taxon>Hyphomicrobiales</taxon>
        <taxon>Stappiaceae</taxon>
        <taxon>Pseudovibrio</taxon>
    </lineage>
</organism>